<dbReference type="RefSeq" id="WP_129573345.1">
    <property type="nucleotide sequence ID" value="NZ_CP012672.1"/>
</dbReference>
<sequence length="294" mass="31654">MDKARPPADEAAPPAGDRAALEEAIRRRARAFDAPALVALLREKLPGLAIRFRGRASLATQPTLVDGVEFAPDHVVVTLNLGLRSSTSPLPSYFHELLAHPRAGPALEEILALLDDRLLRDRVDGLGPEAAERLLPRAGDLRRDALALARPASPLALRWILARIYPELGVTVRRAPVRRGMAAEDPRLGQARLGHAALGGEVEVAAPGLDVILTTEESTTWSGEPWAAEARRRLSAHVLPALRDTGAHLRVVLVDREARGRLDLLGASHLGFEALGRGEPPKATILFEGRVPQG</sequence>
<evidence type="ECO:0000313" key="2">
    <source>
        <dbReference type="Proteomes" id="UP000295497"/>
    </source>
</evidence>
<gene>
    <name evidence="1" type="ORF">SOCE836_012080</name>
</gene>
<organism evidence="1 2">
    <name type="scientific">Sorangium cellulosum</name>
    <name type="common">Polyangium cellulosum</name>
    <dbReference type="NCBI Taxonomy" id="56"/>
    <lineage>
        <taxon>Bacteria</taxon>
        <taxon>Pseudomonadati</taxon>
        <taxon>Myxococcota</taxon>
        <taxon>Polyangia</taxon>
        <taxon>Polyangiales</taxon>
        <taxon>Polyangiaceae</taxon>
        <taxon>Sorangium</taxon>
    </lineage>
</organism>
<name>A0A4P2QHU5_SORCE</name>
<dbReference type="Proteomes" id="UP000295497">
    <property type="component" value="Chromosome"/>
</dbReference>
<dbReference type="EMBL" id="CP012672">
    <property type="protein sequence ID" value="AUX29121.1"/>
    <property type="molecule type" value="Genomic_DNA"/>
</dbReference>
<proteinExistence type="predicted"/>
<dbReference type="AlphaFoldDB" id="A0A4P2QHU5"/>
<protein>
    <submittedName>
        <fullName evidence="1">Uncharacterized protein</fullName>
    </submittedName>
</protein>
<accession>A0A4P2QHU5</accession>
<evidence type="ECO:0000313" key="1">
    <source>
        <dbReference type="EMBL" id="AUX29121.1"/>
    </source>
</evidence>
<reference evidence="1 2" key="1">
    <citation type="submission" date="2015-09" db="EMBL/GenBank/DDBJ databases">
        <title>Sorangium comparison.</title>
        <authorList>
            <person name="Zaburannyi N."/>
            <person name="Bunk B."/>
            <person name="Overmann J."/>
            <person name="Mueller R."/>
        </authorList>
    </citation>
    <scope>NUCLEOTIDE SEQUENCE [LARGE SCALE GENOMIC DNA]</scope>
    <source>
        <strain evidence="1 2">So ce836</strain>
    </source>
</reference>